<reference evidence="2 3" key="1">
    <citation type="submission" date="2019-06" db="EMBL/GenBank/DDBJ databases">
        <title>Sequencing the genomes of 1000 actinobacteria strains.</title>
        <authorList>
            <person name="Klenk H.-P."/>
        </authorList>
    </citation>
    <scope>NUCLEOTIDE SEQUENCE [LARGE SCALE GENOMIC DNA]</scope>
    <source>
        <strain evidence="2 3">DSM 10596</strain>
    </source>
</reference>
<sequence>MIRLVTAELRRFSHRWLILAGLAILVLSQALIFANVFSSTAPPSAAQVANAQAQLDDINRLDAEYYGPDGQCMKEQEAAGPDADFGCDDQGVALTIDDFLKHAATYADVATPSMVFSAITLLIAALIISISFMTADLSSGAMSNWLTFEPRRMRVYSSKLTALLLALVAAGIVVVGSNLGIVYAIARYNGALEANASTLANDALKTGLRALVLLVLFVLIGYGIATLARHAAIAMGAVLMWTVADLYATHAIRSGWRFATTPRLYAWLNGKWEFEAYEVCTNFDAMNGCTPKLYHVYQGESLIYLAVLAVVVAVAGAIVFQRRDAA</sequence>
<dbReference type="RefSeq" id="WP_142112424.1">
    <property type="nucleotide sequence ID" value="NZ_BAAATB010000007.1"/>
</dbReference>
<feature type="transmembrane region" description="Helical" evidence="1">
    <location>
        <begin position="115"/>
        <end position="139"/>
    </location>
</feature>
<keyword evidence="1" id="KW-1133">Transmembrane helix</keyword>
<accession>A0A542SQH3</accession>
<keyword evidence="1" id="KW-0812">Transmembrane</keyword>
<dbReference type="PANTHER" id="PTHR37305">
    <property type="entry name" value="INTEGRAL MEMBRANE PROTEIN-RELATED"/>
    <property type="match status" value="1"/>
</dbReference>
<feature type="transmembrane region" description="Helical" evidence="1">
    <location>
        <begin position="301"/>
        <end position="320"/>
    </location>
</feature>
<keyword evidence="3" id="KW-1185">Reference proteome</keyword>
<feature type="transmembrane region" description="Helical" evidence="1">
    <location>
        <begin position="206"/>
        <end position="225"/>
    </location>
</feature>
<gene>
    <name evidence="2" type="ORF">FB389_1555</name>
</gene>
<keyword evidence="1" id="KW-0472">Membrane</keyword>
<comment type="caution">
    <text evidence="2">The sequence shown here is derived from an EMBL/GenBank/DDBJ whole genome shotgun (WGS) entry which is preliminary data.</text>
</comment>
<evidence type="ECO:0000313" key="2">
    <source>
        <dbReference type="EMBL" id="TQK76860.1"/>
    </source>
</evidence>
<dbReference type="AlphaFoldDB" id="A0A542SQH3"/>
<proteinExistence type="predicted"/>
<dbReference type="Proteomes" id="UP000316181">
    <property type="component" value="Unassembled WGS sequence"/>
</dbReference>
<dbReference type="PANTHER" id="PTHR37305:SF1">
    <property type="entry name" value="MEMBRANE PROTEIN"/>
    <property type="match status" value="1"/>
</dbReference>
<evidence type="ECO:0008006" key="4">
    <source>
        <dbReference type="Google" id="ProtNLM"/>
    </source>
</evidence>
<evidence type="ECO:0000256" key="1">
    <source>
        <dbReference type="SAM" id="Phobius"/>
    </source>
</evidence>
<feature type="transmembrane region" description="Helical" evidence="1">
    <location>
        <begin position="160"/>
        <end position="186"/>
    </location>
</feature>
<dbReference type="EMBL" id="VFNV01000001">
    <property type="protein sequence ID" value="TQK76860.1"/>
    <property type="molecule type" value="Genomic_DNA"/>
</dbReference>
<evidence type="ECO:0000313" key="3">
    <source>
        <dbReference type="Proteomes" id="UP000316181"/>
    </source>
</evidence>
<dbReference type="OrthoDB" id="3819831at2"/>
<organism evidence="2 3">
    <name type="scientific">Rarobacter incanus</name>
    <dbReference type="NCBI Taxonomy" id="153494"/>
    <lineage>
        <taxon>Bacteria</taxon>
        <taxon>Bacillati</taxon>
        <taxon>Actinomycetota</taxon>
        <taxon>Actinomycetes</taxon>
        <taxon>Micrococcales</taxon>
        <taxon>Rarobacteraceae</taxon>
        <taxon>Rarobacter</taxon>
    </lineage>
</organism>
<protein>
    <recommendedName>
        <fullName evidence="4">ABC-2 type transport system permease protein</fullName>
    </recommendedName>
</protein>
<name>A0A542SQH3_9MICO</name>